<reference evidence="2" key="1">
    <citation type="submission" date="2020-02" db="EMBL/GenBank/DDBJ databases">
        <authorList>
            <person name="Meier V. D."/>
        </authorList>
    </citation>
    <scope>NUCLEOTIDE SEQUENCE</scope>
    <source>
        <strain evidence="2">AVDCRST_MAG68</strain>
    </source>
</reference>
<dbReference type="AlphaFoldDB" id="A0A6J4M811"/>
<sequence length="133" mass="13995">VLTPCPQDGPHRGRQPGREGDLLRRAGLRGVPRAERAGRAGRGDDCPRGAPRHGGDGWEAPRDGRVGCGAHPQGGPAHGAHPGARVHRQRRHPRADAPAAGRDRRLHPQALLPVRVPGRRAALDRAVGGDAGL</sequence>
<feature type="non-terminal residue" evidence="2">
    <location>
        <position position="133"/>
    </location>
</feature>
<accession>A0A6J4M811</accession>
<feature type="non-terminal residue" evidence="2">
    <location>
        <position position="1"/>
    </location>
</feature>
<proteinExistence type="predicted"/>
<protein>
    <submittedName>
        <fullName evidence="2">Uncharacterized protein</fullName>
    </submittedName>
</protein>
<feature type="compositionally biased region" description="Basic and acidic residues" evidence="1">
    <location>
        <begin position="32"/>
        <end position="65"/>
    </location>
</feature>
<evidence type="ECO:0000256" key="1">
    <source>
        <dbReference type="SAM" id="MobiDB-lite"/>
    </source>
</evidence>
<evidence type="ECO:0000313" key="2">
    <source>
        <dbReference type="EMBL" id="CAA9348339.1"/>
    </source>
</evidence>
<organism evidence="2">
    <name type="scientific">uncultured Gemmatimonadota bacterium</name>
    <dbReference type="NCBI Taxonomy" id="203437"/>
    <lineage>
        <taxon>Bacteria</taxon>
        <taxon>Pseudomonadati</taxon>
        <taxon>Gemmatimonadota</taxon>
        <taxon>environmental samples</taxon>
    </lineage>
</organism>
<dbReference type="EMBL" id="CADCTW010000162">
    <property type="protein sequence ID" value="CAA9348339.1"/>
    <property type="molecule type" value="Genomic_DNA"/>
</dbReference>
<feature type="compositionally biased region" description="Basic residues" evidence="1">
    <location>
        <begin position="84"/>
        <end position="93"/>
    </location>
</feature>
<gene>
    <name evidence="2" type="ORF">AVDCRST_MAG68-3527</name>
</gene>
<feature type="region of interest" description="Disordered" evidence="1">
    <location>
        <begin position="1"/>
        <end position="113"/>
    </location>
</feature>
<name>A0A6J4M811_9BACT</name>
<feature type="compositionally biased region" description="Low complexity" evidence="1">
    <location>
        <begin position="68"/>
        <end position="83"/>
    </location>
</feature>